<keyword evidence="1" id="KW-0732">Signal</keyword>
<comment type="caution">
    <text evidence="2">The sequence shown here is derived from an EMBL/GenBank/DDBJ whole genome shotgun (WGS) entry which is preliminary data.</text>
</comment>
<keyword evidence="3" id="KW-1185">Reference proteome</keyword>
<dbReference type="PROSITE" id="PS51257">
    <property type="entry name" value="PROKAR_LIPOPROTEIN"/>
    <property type="match status" value="1"/>
</dbReference>
<evidence type="ECO:0000313" key="2">
    <source>
        <dbReference type="EMBL" id="RDY61708.1"/>
    </source>
</evidence>
<dbReference type="Proteomes" id="UP000261828">
    <property type="component" value="Unassembled WGS sequence"/>
</dbReference>
<dbReference type="InterPro" id="IPR043749">
    <property type="entry name" value="DUF5694"/>
</dbReference>
<gene>
    <name evidence="2" type="ORF">DX873_06045</name>
</gene>
<dbReference type="EMBL" id="QTJX01000001">
    <property type="protein sequence ID" value="RDY61708.1"/>
    <property type="molecule type" value="Genomic_DNA"/>
</dbReference>
<evidence type="ECO:0000313" key="3">
    <source>
        <dbReference type="Proteomes" id="UP000261828"/>
    </source>
</evidence>
<accession>A0A371JV65</accession>
<dbReference type="OrthoDB" id="7055505at2"/>
<feature type="chain" id="PRO_5016679025" evidence="1">
    <location>
        <begin position="24"/>
        <end position="283"/>
    </location>
</feature>
<dbReference type="Pfam" id="PF18950">
    <property type="entry name" value="DUF5694"/>
    <property type="match status" value="1"/>
</dbReference>
<reference evidence="2 3" key="1">
    <citation type="submission" date="2018-08" db="EMBL/GenBank/DDBJ databases">
        <title>Muricauda nanhaiensis sp. nov., isolated from seawater of the South China Sea.</title>
        <authorList>
            <person name="Dang Y."/>
        </authorList>
    </citation>
    <scope>NUCLEOTIDE SEQUENCE [LARGE SCALE GENOMIC DNA]</scope>
    <source>
        <strain evidence="2 3">SM1704</strain>
    </source>
</reference>
<protein>
    <submittedName>
        <fullName evidence="2">Uncharacterized protein</fullName>
    </submittedName>
</protein>
<proteinExistence type="predicted"/>
<name>A0A371JV65_9FLAO</name>
<dbReference type="AlphaFoldDB" id="A0A371JV65"/>
<dbReference type="RefSeq" id="WP_116183589.1">
    <property type="nucleotide sequence ID" value="NZ_QTJX01000001.1"/>
</dbReference>
<evidence type="ECO:0000256" key="1">
    <source>
        <dbReference type="SAM" id="SignalP"/>
    </source>
</evidence>
<feature type="signal peptide" evidence="1">
    <location>
        <begin position="1"/>
        <end position="23"/>
    </location>
</feature>
<sequence>MNTLKPILSLLILSIFFSCTNTQKPEEKTNEPTAVEPESSGIKVLNFATFHMGYSSDAHTVEFDENNKKNKDTIHQVAAMLAAFKPTVIIVEATPEYNGTLQGNYATYLKDQDAVFENPDEIELLAFEVGRLAGTKRIYGVDHKMEYNYNIGSEIVNSIDSLTINNFQADPFKSIPHLSLFEEGLPLMERLKRINHPKMLDFLITANADILTYAGTENGFEGADEAAKYYQRNLRIYSNLNRLQLGENDRLFILTGGSHTAFLREFMERDEKYEMVNTFDYLK</sequence>
<organism evidence="2 3">
    <name type="scientific">Flagellimonas nanhaiensis</name>
    <dbReference type="NCBI Taxonomy" id="2292706"/>
    <lineage>
        <taxon>Bacteria</taxon>
        <taxon>Pseudomonadati</taxon>
        <taxon>Bacteroidota</taxon>
        <taxon>Flavobacteriia</taxon>
        <taxon>Flavobacteriales</taxon>
        <taxon>Flavobacteriaceae</taxon>
        <taxon>Flagellimonas</taxon>
    </lineage>
</organism>